<dbReference type="EMBL" id="JAZDRP010000006">
    <property type="protein sequence ID" value="MEE2526810.1"/>
    <property type="molecule type" value="Genomic_DNA"/>
</dbReference>
<name>A0ABU7LSB6_9PROT</name>
<dbReference type="Proteomes" id="UP001354971">
    <property type="component" value="Unassembled WGS sequence"/>
</dbReference>
<evidence type="ECO:0000313" key="2">
    <source>
        <dbReference type="EMBL" id="MEE2526810.1"/>
    </source>
</evidence>
<keyword evidence="3" id="KW-1185">Reference proteome</keyword>
<proteinExistence type="predicted"/>
<feature type="transmembrane region" description="Helical" evidence="1">
    <location>
        <begin position="6"/>
        <end position="29"/>
    </location>
</feature>
<evidence type="ECO:0000256" key="1">
    <source>
        <dbReference type="SAM" id="Phobius"/>
    </source>
</evidence>
<dbReference type="Pfam" id="PF13646">
    <property type="entry name" value="HEAT_2"/>
    <property type="match status" value="1"/>
</dbReference>
<dbReference type="PANTHER" id="PTHR12697:SF5">
    <property type="entry name" value="DEOXYHYPUSINE HYDROXYLASE"/>
    <property type="match status" value="1"/>
</dbReference>
<keyword evidence="1" id="KW-0812">Transmembrane</keyword>
<dbReference type="InterPro" id="IPR004155">
    <property type="entry name" value="PBS_lyase_HEAT"/>
</dbReference>
<reference evidence="2 3" key="1">
    <citation type="submission" date="2024-01" db="EMBL/GenBank/DDBJ databases">
        <title>Hyphobacterium bacterium isolated from marine sediment.</title>
        <authorList>
            <person name="Zhao S."/>
        </authorList>
    </citation>
    <scope>NUCLEOTIDE SEQUENCE [LARGE SCALE GENOMIC DNA]</scope>
    <source>
        <strain evidence="3">HN65</strain>
    </source>
</reference>
<keyword evidence="1" id="KW-1133">Transmembrane helix</keyword>
<dbReference type="RefSeq" id="WP_330199474.1">
    <property type="nucleotide sequence ID" value="NZ_JAZDRP010000006.1"/>
</dbReference>
<keyword evidence="1" id="KW-0472">Membrane</keyword>
<sequence>MIAGPLETLWIVSLGLAAASLIVMAGLIVSRMLGSYNDRQRDAVRQAIVMALYDVMEGQSADLGKLTKLIRHTRIAAQAVLEFSTLIRGEALEAAVRVLDELGLARHLIRLSRSSNAAARLAAIDALGYVGGPEATRRLARIANRSRDVEDRIAAVRALQLRGDAIDLDAVTGALRLIGNQLPGEFEAVLDNLARHSPAAVERILKTPGLPAIAYAQGLRSIGESGNYASLPLIMELAGSADTTLRIAALIALGTLGHPAAEPAITAGLAAESADVRAVAARAAGQATINTVQAQLTGLLDDPDWDVRINAARALAAMGDEGMEALRNKARTQPTARSGRTAQMLLAELGAFS</sequence>
<accession>A0ABU7LSB6</accession>
<dbReference type="SMART" id="SM00567">
    <property type="entry name" value="EZ_HEAT"/>
    <property type="match status" value="4"/>
</dbReference>
<dbReference type="InterPro" id="IPR016024">
    <property type="entry name" value="ARM-type_fold"/>
</dbReference>
<dbReference type="PANTHER" id="PTHR12697">
    <property type="entry name" value="PBS LYASE HEAT-LIKE PROTEIN"/>
    <property type="match status" value="1"/>
</dbReference>
<dbReference type="SUPFAM" id="SSF48371">
    <property type="entry name" value="ARM repeat"/>
    <property type="match status" value="1"/>
</dbReference>
<protein>
    <submittedName>
        <fullName evidence="2">HEAT repeat domain-containing protein</fullName>
    </submittedName>
</protein>
<dbReference type="SUPFAM" id="SSF48431">
    <property type="entry name" value="Lipovitellin-phosvitin complex, superhelical domain"/>
    <property type="match status" value="1"/>
</dbReference>
<gene>
    <name evidence="2" type="ORF">V0U79_10545</name>
</gene>
<evidence type="ECO:0000313" key="3">
    <source>
        <dbReference type="Proteomes" id="UP001354971"/>
    </source>
</evidence>
<dbReference type="InterPro" id="IPR011030">
    <property type="entry name" value="Lipovitellin_superhlx_dom"/>
</dbReference>
<organism evidence="2 3">
    <name type="scientific">Hyphobacterium lacteum</name>
    <dbReference type="NCBI Taxonomy" id="3116575"/>
    <lineage>
        <taxon>Bacteria</taxon>
        <taxon>Pseudomonadati</taxon>
        <taxon>Pseudomonadota</taxon>
        <taxon>Alphaproteobacteria</taxon>
        <taxon>Maricaulales</taxon>
        <taxon>Maricaulaceae</taxon>
        <taxon>Hyphobacterium</taxon>
    </lineage>
</organism>
<dbReference type="InterPro" id="IPR011989">
    <property type="entry name" value="ARM-like"/>
</dbReference>
<comment type="caution">
    <text evidence="2">The sequence shown here is derived from an EMBL/GenBank/DDBJ whole genome shotgun (WGS) entry which is preliminary data.</text>
</comment>
<dbReference type="Gene3D" id="1.25.10.10">
    <property type="entry name" value="Leucine-rich Repeat Variant"/>
    <property type="match status" value="2"/>
</dbReference>